<feature type="region of interest" description="Disordered" evidence="5">
    <location>
        <begin position="284"/>
        <end position="328"/>
    </location>
</feature>
<feature type="compositionally biased region" description="Low complexity" evidence="5">
    <location>
        <begin position="284"/>
        <end position="308"/>
    </location>
</feature>
<dbReference type="AlphaFoldDB" id="A0A832M2I0"/>
<comment type="caution">
    <text evidence="7">The sequence shown here is derived from an EMBL/GenBank/DDBJ whole genome shotgun (WGS) entry which is preliminary data.</text>
</comment>
<dbReference type="GO" id="GO:0034975">
    <property type="term" value="P:protein folding in endoplasmic reticulum"/>
    <property type="evidence" value="ECO:0007669"/>
    <property type="project" value="TreeGrafter"/>
</dbReference>
<dbReference type="SMART" id="SM00028">
    <property type="entry name" value="TPR"/>
    <property type="match status" value="2"/>
</dbReference>
<dbReference type="GO" id="GO:0051787">
    <property type="term" value="F:misfolded protein binding"/>
    <property type="evidence" value="ECO:0007669"/>
    <property type="project" value="TreeGrafter"/>
</dbReference>
<dbReference type="InterPro" id="IPR019734">
    <property type="entry name" value="TPR_rpt"/>
</dbReference>
<keyword evidence="4" id="KW-0802">TPR repeat</keyword>
<organism evidence="7">
    <name type="scientific">Oscillatoriales cyanobacterium SpSt-402</name>
    <dbReference type="NCBI Taxonomy" id="2282168"/>
    <lineage>
        <taxon>Bacteria</taxon>
        <taxon>Bacillati</taxon>
        <taxon>Cyanobacteriota</taxon>
        <taxon>Cyanophyceae</taxon>
        <taxon>Oscillatoriophycideae</taxon>
        <taxon>Oscillatoriales</taxon>
    </lineage>
</organism>
<dbReference type="EMBL" id="DSRD01000019">
    <property type="protein sequence ID" value="HGW92713.1"/>
    <property type="molecule type" value="Genomic_DNA"/>
</dbReference>
<sequence>MSFQIDRGLFQFDFVDQHAVLGVAVDADTQTIRKRYLKIARRLHPDSCASESEDDKQRASEFLSKLVNPAWEKLSQEKERVEYDLVVKLKAQQAAKQGGIELGNLGKELSTASNPDHFYRASLKSLAEKQFEHLDQALDIIGQISELNMVYLMRKEGQPASAVSDTRKTIYTGSNIPDSSQSFSQAPAKKPVHTPPRRESVSDQYYRRAEGYAAKNNFAQAVLELRDALQLEPKNSRCHALLGTIYLRQNQATMARIHFDKALESDPQNAIAIDGKQKLELLQQKATGKTAGTAQGAKAPAQKPSPKSNKPDDKSGGGLFGLFGGKKK</sequence>
<dbReference type="Gene3D" id="1.25.40.10">
    <property type="entry name" value="Tetratricopeptide repeat domain"/>
    <property type="match status" value="1"/>
</dbReference>
<evidence type="ECO:0000256" key="1">
    <source>
        <dbReference type="ARBA" id="ARBA00004240"/>
    </source>
</evidence>
<dbReference type="InterPro" id="IPR011990">
    <property type="entry name" value="TPR-like_helical_dom_sf"/>
</dbReference>
<protein>
    <submittedName>
        <fullName evidence="7">Molecular chaperone DnaJ</fullName>
    </submittedName>
</protein>
<dbReference type="Gene3D" id="1.10.287.110">
    <property type="entry name" value="DnaJ domain"/>
    <property type="match status" value="1"/>
</dbReference>
<evidence type="ECO:0000259" key="6">
    <source>
        <dbReference type="PROSITE" id="PS50076"/>
    </source>
</evidence>
<evidence type="ECO:0000313" key="7">
    <source>
        <dbReference type="EMBL" id="HGW92713.1"/>
    </source>
</evidence>
<proteinExistence type="predicted"/>
<name>A0A832M2I0_9CYAN</name>
<dbReference type="GO" id="GO:0051087">
    <property type="term" value="F:protein-folding chaperone binding"/>
    <property type="evidence" value="ECO:0007669"/>
    <property type="project" value="TreeGrafter"/>
</dbReference>
<feature type="domain" description="J" evidence="6">
    <location>
        <begin position="16"/>
        <end position="87"/>
    </location>
</feature>
<evidence type="ECO:0000256" key="5">
    <source>
        <dbReference type="SAM" id="MobiDB-lite"/>
    </source>
</evidence>
<dbReference type="SUPFAM" id="SSF48452">
    <property type="entry name" value="TPR-like"/>
    <property type="match status" value="1"/>
</dbReference>
<dbReference type="PROSITE" id="PS50076">
    <property type="entry name" value="DNAJ_2"/>
    <property type="match status" value="1"/>
</dbReference>
<feature type="compositionally biased region" description="Gly residues" evidence="5">
    <location>
        <begin position="316"/>
        <end position="328"/>
    </location>
</feature>
<dbReference type="InterPro" id="IPR001623">
    <property type="entry name" value="DnaJ_domain"/>
</dbReference>
<evidence type="ECO:0000256" key="3">
    <source>
        <dbReference type="ARBA" id="ARBA00022824"/>
    </source>
</evidence>
<feature type="repeat" description="TPR" evidence="4">
    <location>
        <begin position="236"/>
        <end position="269"/>
    </location>
</feature>
<feature type="repeat" description="TPR" evidence="4">
    <location>
        <begin position="202"/>
        <end position="235"/>
    </location>
</feature>
<accession>A0A832M2I0</accession>
<gene>
    <name evidence="7" type="ORF">ENR47_00300</name>
</gene>
<evidence type="ECO:0000256" key="2">
    <source>
        <dbReference type="ARBA" id="ARBA00022729"/>
    </source>
</evidence>
<reference evidence="7" key="1">
    <citation type="journal article" date="2020" name="mSystems">
        <title>Genome- and Community-Level Interaction Insights into Carbon Utilization and Element Cycling Functions of Hydrothermarchaeota in Hydrothermal Sediment.</title>
        <authorList>
            <person name="Zhou Z."/>
            <person name="Liu Y."/>
            <person name="Xu W."/>
            <person name="Pan J."/>
            <person name="Luo Z.H."/>
            <person name="Li M."/>
        </authorList>
    </citation>
    <scope>NUCLEOTIDE SEQUENCE [LARGE SCALE GENOMIC DNA]</scope>
    <source>
        <strain evidence="7">SpSt-402</strain>
    </source>
</reference>
<dbReference type="Pfam" id="PF14559">
    <property type="entry name" value="TPR_19"/>
    <property type="match status" value="1"/>
</dbReference>
<dbReference type="InterPro" id="IPR051727">
    <property type="entry name" value="DnaJ_C3_Co-chaperones"/>
</dbReference>
<keyword evidence="2" id="KW-0732">Signal</keyword>
<feature type="region of interest" description="Disordered" evidence="5">
    <location>
        <begin position="174"/>
        <end position="200"/>
    </location>
</feature>
<dbReference type="PANTHER" id="PTHR44140:SF2">
    <property type="entry name" value="LD25575P"/>
    <property type="match status" value="1"/>
</dbReference>
<comment type="subcellular location">
    <subcellularLocation>
        <location evidence="1">Endoplasmic reticulum</location>
    </subcellularLocation>
</comment>
<dbReference type="PROSITE" id="PS50005">
    <property type="entry name" value="TPR"/>
    <property type="match status" value="2"/>
</dbReference>
<dbReference type="SMART" id="SM00271">
    <property type="entry name" value="DnaJ"/>
    <property type="match status" value="1"/>
</dbReference>
<dbReference type="SUPFAM" id="SSF46565">
    <property type="entry name" value="Chaperone J-domain"/>
    <property type="match status" value="1"/>
</dbReference>
<dbReference type="CDD" id="cd06257">
    <property type="entry name" value="DnaJ"/>
    <property type="match status" value="1"/>
</dbReference>
<dbReference type="PRINTS" id="PR00625">
    <property type="entry name" value="JDOMAIN"/>
</dbReference>
<dbReference type="PANTHER" id="PTHR44140">
    <property type="entry name" value="LD25575P"/>
    <property type="match status" value="1"/>
</dbReference>
<feature type="compositionally biased region" description="Polar residues" evidence="5">
    <location>
        <begin position="174"/>
        <end position="185"/>
    </location>
</feature>
<dbReference type="Pfam" id="PF00226">
    <property type="entry name" value="DnaJ"/>
    <property type="match status" value="1"/>
</dbReference>
<keyword evidence="3" id="KW-0256">Endoplasmic reticulum</keyword>
<dbReference type="InterPro" id="IPR036869">
    <property type="entry name" value="J_dom_sf"/>
</dbReference>
<evidence type="ECO:0000256" key="4">
    <source>
        <dbReference type="PROSITE-ProRule" id="PRU00339"/>
    </source>
</evidence>